<dbReference type="PANTHER" id="PTHR47941">
    <property type="entry name" value="PENTATRICOPEPTIDE REPEAT-CONTAINING PROTEIN 3, MITOCHONDRIAL"/>
    <property type="match status" value="1"/>
</dbReference>
<keyword evidence="5" id="KW-1185">Reference proteome</keyword>
<evidence type="ECO:0008006" key="6">
    <source>
        <dbReference type="Google" id="ProtNLM"/>
    </source>
</evidence>
<name>A0AAV5IHU4_9ROSI</name>
<proteinExistence type="inferred from homology"/>
<dbReference type="PROSITE" id="PS51375">
    <property type="entry name" value="PPR"/>
    <property type="match status" value="1"/>
</dbReference>
<dbReference type="Proteomes" id="UP001054252">
    <property type="component" value="Unassembled WGS sequence"/>
</dbReference>
<dbReference type="Gene3D" id="1.25.40.10">
    <property type="entry name" value="Tetratricopeptide repeat domain"/>
    <property type="match status" value="1"/>
</dbReference>
<evidence type="ECO:0000256" key="1">
    <source>
        <dbReference type="ARBA" id="ARBA00007626"/>
    </source>
</evidence>
<dbReference type="Pfam" id="PF13041">
    <property type="entry name" value="PPR_2"/>
    <property type="match status" value="1"/>
</dbReference>
<sequence length="142" mass="15560">MGMRKMLPSPPASFAKALSSSSASQQSALTTRNLFASSIHATFNHLLGALAEINHHHHVVSCYTRLNSIALLPDLMTFNILLNCCCYMGRICNGFSVLGKILREGCNPNAFTFDTLIRGLCVKQKIGKATGLFRKKTVWLST</sequence>
<evidence type="ECO:0000313" key="4">
    <source>
        <dbReference type="EMBL" id="GKV01536.1"/>
    </source>
</evidence>
<dbReference type="EMBL" id="BPVZ01000017">
    <property type="protein sequence ID" value="GKV01536.1"/>
    <property type="molecule type" value="Genomic_DNA"/>
</dbReference>
<reference evidence="4 5" key="1">
    <citation type="journal article" date="2021" name="Commun. Biol.">
        <title>The genome of Shorea leprosula (Dipterocarpaceae) highlights the ecological relevance of drought in aseasonal tropical rainforests.</title>
        <authorList>
            <person name="Ng K.K.S."/>
            <person name="Kobayashi M.J."/>
            <person name="Fawcett J.A."/>
            <person name="Hatakeyama M."/>
            <person name="Paape T."/>
            <person name="Ng C.H."/>
            <person name="Ang C.C."/>
            <person name="Tnah L.H."/>
            <person name="Lee C.T."/>
            <person name="Nishiyama T."/>
            <person name="Sese J."/>
            <person name="O'Brien M.J."/>
            <person name="Copetti D."/>
            <person name="Mohd Noor M.I."/>
            <person name="Ong R.C."/>
            <person name="Putra M."/>
            <person name="Sireger I.Z."/>
            <person name="Indrioko S."/>
            <person name="Kosugi Y."/>
            <person name="Izuno A."/>
            <person name="Isagi Y."/>
            <person name="Lee S.L."/>
            <person name="Shimizu K.K."/>
        </authorList>
    </citation>
    <scope>NUCLEOTIDE SEQUENCE [LARGE SCALE GENOMIC DNA]</scope>
    <source>
        <strain evidence="4">214</strain>
    </source>
</reference>
<protein>
    <recommendedName>
        <fullName evidence="6">Pentatricopeptide repeat-containing protein</fullName>
    </recommendedName>
</protein>
<dbReference type="AlphaFoldDB" id="A0AAV5IHU4"/>
<keyword evidence="2" id="KW-0677">Repeat</keyword>
<feature type="repeat" description="PPR" evidence="3">
    <location>
        <begin position="74"/>
        <end position="108"/>
    </location>
</feature>
<dbReference type="InterPro" id="IPR002885">
    <property type="entry name" value="PPR_rpt"/>
</dbReference>
<evidence type="ECO:0000256" key="2">
    <source>
        <dbReference type="ARBA" id="ARBA00022737"/>
    </source>
</evidence>
<comment type="caution">
    <text evidence="4">The sequence shown here is derived from an EMBL/GenBank/DDBJ whole genome shotgun (WGS) entry which is preliminary data.</text>
</comment>
<dbReference type="InterPro" id="IPR011990">
    <property type="entry name" value="TPR-like_helical_dom_sf"/>
</dbReference>
<organism evidence="4 5">
    <name type="scientific">Rubroshorea leprosula</name>
    <dbReference type="NCBI Taxonomy" id="152421"/>
    <lineage>
        <taxon>Eukaryota</taxon>
        <taxon>Viridiplantae</taxon>
        <taxon>Streptophyta</taxon>
        <taxon>Embryophyta</taxon>
        <taxon>Tracheophyta</taxon>
        <taxon>Spermatophyta</taxon>
        <taxon>Magnoliopsida</taxon>
        <taxon>eudicotyledons</taxon>
        <taxon>Gunneridae</taxon>
        <taxon>Pentapetalae</taxon>
        <taxon>rosids</taxon>
        <taxon>malvids</taxon>
        <taxon>Malvales</taxon>
        <taxon>Dipterocarpaceae</taxon>
        <taxon>Rubroshorea</taxon>
    </lineage>
</organism>
<evidence type="ECO:0000256" key="3">
    <source>
        <dbReference type="PROSITE-ProRule" id="PRU00708"/>
    </source>
</evidence>
<evidence type="ECO:0000313" key="5">
    <source>
        <dbReference type="Proteomes" id="UP001054252"/>
    </source>
</evidence>
<comment type="similarity">
    <text evidence="1">Belongs to the PPR family. P subfamily.</text>
</comment>
<gene>
    <name evidence="4" type="ORF">SLEP1_g14085</name>
</gene>
<dbReference type="NCBIfam" id="TIGR00756">
    <property type="entry name" value="PPR"/>
    <property type="match status" value="1"/>
</dbReference>
<accession>A0AAV5IHU4</accession>